<dbReference type="GeneID" id="37046030"/>
<keyword evidence="5" id="KW-0808">Transferase</keyword>
<dbReference type="Pfam" id="PF00043">
    <property type="entry name" value="GST_C"/>
    <property type="match status" value="1"/>
</dbReference>
<dbReference type="InParanoid" id="A0A316YHS2"/>
<dbReference type="PROSITE" id="PS50404">
    <property type="entry name" value="GST_NTER"/>
    <property type="match status" value="1"/>
</dbReference>
<dbReference type="SUPFAM" id="SSF52833">
    <property type="entry name" value="Thioredoxin-like"/>
    <property type="match status" value="1"/>
</dbReference>
<dbReference type="AlphaFoldDB" id="A0A316YHS2"/>
<dbReference type="InterPro" id="IPR036249">
    <property type="entry name" value="Thioredoxin-like_sf"/>
</dbReference>
<comment type="similarity">
    <text evidence="1 2">Belongs to the GST superfamily.</text>
</comment>
<dbReference type="PROSITE" id="PS50405">
    <property type="entry name" value="GST_CTER"/>
    <property type="match status" value="1"/>
</dbReference>
<proteinExistence type="inferred from homology"/>
<dbReference type="InterPro" id="IPR004046">
    <property type="entry name" value="GST_C"/>
</dbReference>
<reference evidence="5 6" key="1">
    <citation type="journal article" date="2018" name="Mol. Biol. Evol.">
        <title>Broad Genomic Sampling Reveals a Smut Pathogenic Ancestry of the Fungal Clade Ustilaginomycotina.</title>
        <authorList>
            <person name="Kijpornyongpan T."/>
            <person name="Mondo S.J."/>
            <person name="Barry K."/>
            <person name="Sandor L."/>
            <person name="Lee J."/>
            <person name="Lipzen A."/>
            <person name="Pangilinan J."/>
            <person name="LaButti K."/>
            <person name="Hainaut M."/>
            <person name="Henrissat B."/>
            <person name="Grigoriev I.V."/>
            <person name="Spatafora J.W."/>
            <person name="Aime M.C."/>
        </authorList>
    </citation>
    <scope>NUCLEOTIDE SEQUENCE [LARGE SCALE GENOMIC DNA]</scope>
    <source>
        <strain evidence="5 6">MCA 4198</strain>
    </source>
</reference>
<accession>A0A316YHS2</accession>
<dbReference type="STRING" id="215250.A0A316YHS2"/>
<dbReference type="PANTHER" id="PTHR44051">
    <property type="entry name" value="GLUTATHIONE S-TRANSFERASE-RELATED"/>
    <property type="match status" value="1"/>
</dbReference>
<dbReference type="SFLD" id="SFLDS00019">
    <property type="entry name" value="Glutathione_Transferase_(cytos"/>
    <property type="match status" value="1"/>
</dbReference>
<dbReference type="InterPro" id="IPR036282">
    <property type="entry name" value="Glutathione-S-Trfase_C_sf"/>
</dbReference>
<evidence type="ECO:0000313" key="5">
    <source>
        <dbReference type="EMBL" id="PWN89100.1"/>
    </source>
</evidence>
<dbReference type="Gene3D" id="3.40.30.10">
    <property type="entry name" value="Glutaredoxin"/>
    <property type="match status" value="1"/>
</dbReference>
<evidence type="ECO:0000259" key="3">
    <source>
        <dbReference type="PROSITE" id="PS50404"/>
    </source>
</evidence>
<gene>
    <name evidence="5" type="ORF">FA10DRAFT_286994</name>
</gene>
<dbReference type="InterPro" id="IPR004045">
    <property type="entry name" value="Glutathione_S-Trfase_N"/>
</dbReference>
<dbReference type="GO" id="GO:0016740">
    <property type="term" value="F:transferase activity"/>
    <property type="evidence" value="ECO:0007669"/>
    <property type="project" value="UniProtKB-KW"/>
</dbReference>
<evidence type="ECO:0000259" key="4">
    <source>
        <dbReference type="PROSITE" id="PS50405"/>
    </source>
</evidence>
<dbReference type="InterPro" id="IPR040079">
    <property type="entry name" value="Glutathione_S-Trfase"/>
</dbReference>
<evidence type="ECO:0000256" key="1">
    <source>
        <dbReference type="ARBA" id="ARBA00007409"/>
    </source>
</evidence>
<keyword evidence="6" id="KW-1185">Reference proteome</keyword>
<sequence>MQPIKLYTWSTPNGFKVHTLCEELKNDYPDFKYEVVPVDIGKNTQKEDWFLKINPNGRIPAIVDPNQGDFAVFETAAILLWLEKYYDKDHKYSWPSTDTNADKYRSEVLQWIFFVHGGVGPMQGQLNHFRMQAVGDSKNVVPYAYTRYLNETKRLYDVLELRLKDRDWLVGEGRGKYSIADMNAFGWVAIHGFSGIPRSELPPGVKRWVDNNWARPAVKKAVQLPQQSGFMKNIMEDPEWVADRPQL</sequence>
<feature type="domain" description="GST C-terminal" evidence="4">
    <location>
        <begin position="101"/>
        <end position="235"/>
    </location>
</feature>
<evidence type="ECO:0000313" key="6">
    <source>
        <dbReference type="Proteomes" id="UP000245768"/>
    </source>
</evidence>
<evidence type="ECO:0000256" key="2">
    <source>
        <dbReference type="RuleBase" id="RU003494"/>
    </source>
</evidence>
<dbReference type="InterPro" id="IPR010987">
    <property type="entry name" value="Glutathione-S-Trfase_C-like"/>
</dbReference>
<dbReference type="OrthoDB" id="422574at2759"/>
<dbReference type="CDD" id="cd03048">
    <property type="entry name" value="GST_N_Ure2p_like"/>
    <property type="match status" value="1"/>
</dbReference>
<dbReference type="SFLD" id="SFLDG00358">
    <property type="entry name" value="Main_(cytGST)"/>
    <property type="match status" value="1"/>
</dbReference>
<name>A0A316YHS2_9BASI</name>
<dbReference type="Gene3D" id="1.20.1050.10">
    <property type="match status" value="1"/>
</dbReference>
<dbReference type="EMBL" id="KZ819637">
    <property type="protein sequence ID" value="PWN89100.1"/>
    <property type="molecule type" value="Genomic_DNA"/>
</dbReference>
<dbReference type="Proteomes" id="UP000245768">
    <property type="component" value="Unassembled WGS sequence"/>
</dbReference>
<dbReference type="SFLD" id="SFLDG01151">
    <property type="entry name" value="Main.2:_Nu-like"/>
    <property type="match status" value="1"/>
</dbReference>
<dbReference type="PANTHER" id="PTHR44051:SF8">
    <property type="entry name" value="GLUTATHIONE S-TRANSFERASE GSTA"/>
    <property type="match status" value="1"/>
</dbReference>
<dbReference type="Pfam" id="PF02798">
    <property type="entry name" value="GST_N"/>
    <property type="match status" value="1"/>
</dbReference>
<organism evidence="5 6">
    <name type="scientific">Acaromyces ingoldii</name>
    <dbReference type="NCBI Taxonomy" id="215250"/>
    <lineage>
        <taxon>Eukaryota</taxon>
        <taxon>Fungi</taxon>
        <taxon>Dikarya</taxon>
        <taxon>Basidiomycota</taxon>
        <taxon>Ustilaginomycotina</taxon>
        <taxon>Exobasidiomycetes</taxon>
        <taxon>Exobasidiales</taxon>
        <taxon>Cryptobasidiaceae</taxon>
        <taxon>Acaromyces</taxon>
    </lineage>
</organism>
<protein>
    <submittedName>
        <fullName evidence="5">Glutathione S-transferase</fullName>
    </submittedName>
</protein>
<dbReference type="RefSeq" id="XP_025376298.1">
    <property type="nucleotide sequence ID" value="XM_025524114.1"/>
</dbReference>
<dbReference type="SUPFAM" id="SSF47616">
    <property type="entry name" value="GST C-terminal domain-like"/>
    <property type="match status" value="1"/>
</dbReference>
<feature type="domain" description="GST N-terminal" evidence="3">
    <location>
        <begin position="1"/>
        <end position="90"/>
    </location>
</feature>